<protein>
    <submittedName>
        <fullName evidence="1">Uncharacterized protein</fullName>
    </submittedName>
</protein>
<organism evidence="1 2">
    <name type="scientific">Acetobacteroides hydrogenigenes</name>
    <dbReference type="NCBI Taxonomy" id="979970"/>
    <lineage>
        <taxon>Bacteria</taxon>
        <taxon>Pseudomonadati</taxon>
        <taxon>Bacteroidota</taxon>
        <taxon>Bacteroidia</taxon>
        <taxon>Bacteroidales</taxon>
        <taxon>Rikenellaceae</taxon>
        <taxon>Acetobacteroides</taxon>
    </lineage>
</organism>
<dbReference type="OrthoDB" id="9864522at2"/>
<sequence>MKTSNILILSFVALSVVLTAVATSKVIRTLKAANERSVAIKQNKLGMKELTFAPCQSVAVNGTNSLDVVVRLGASNRTAVFVEDTYKGQIAVAESNGALTVSSKIKKDDAHAVVIVEMPQLQRMVLNDARCTIDSLVADQLEMELLGNSDLNILKGSVQTFSYKGADNSSGSAGELLKVAAWDIRLSDNADLDGVSPNSKLSMSVTGNANVNLKGGKE</sequence>
<dbReference type="Proteomes" id="UP000294830">
    <property type="component" value="Unassembled WGS sequence"/>
</dbReference>
<comment type="caution">
    <text evidence="1">The sequence shown here is derived from an EMBL/GenBank/DDBJ whole genome shotgun (WGS) entry which is preliminary data.</text>
</comment>
<keyword evidence="2" id="KW-1185">Reference proteome</keyword>
<dbReference type="EMBL" id="SLWB01000004">
    <property type="protein sequence ID" value="TCN70188.1"/>
    <property type="molecule type" value="Genomic_DNA"/>
</dbReference>
<evidence type="ECO:0000313" key="1">
    <source>
        <dbReference type="EMBL" id="TCN70188.1"/>
    </source>
</evidence>
<dbReference type="AlphaFoldDB" id="A0A4R2EM53"/>
<evidence type="ECO:0000313" key="2">
    <source>
        <dbReference type="Proteomes" id="UP000294830"/>
    </source>
</evidence>
<accession>A0A4R2EM53</accession>
<reference evidence="1 2" key="1">
    <citation type="submission" date="2019-03" db="EMBL/GenBank/DDBJ databases">
        <title>Genomic Encyclopedia of Archaeal and Bacterial Type Strains, Phase II (KMG-II): from individual species to whole genera.</title>
        <authorList>
            <person name="Goeker M."/>
        </authorList>
    </citation>
    <scope>NUCLEOTIDE SEQUENCE [LARGE SCALE GENOMIC DNA]</scope>
    <source>
        <strain evidence="1 2">RL-C</strain>
    </source>
</reference>
<name>A0A4R2EM53_9BACT</name>
<dbReference type="Gene3D" id="2.160.20.120">
    <property type="match status" value="1"/>
</dbReference>
<proteinExistence type="predicted"/>
<gene>
    <name evidence="1" type="ORF">CLV25_104143</name>
</gene>
<dbReference type="RefSeq" id="WP_131838743.1">
    <property type="nucleotide sequence ID" value="NZ_SLWB01000004.1"/>
</dbReference>